<accession>A0A075B118</accession>
<proteinExistence type="predicted"/>
<keyword evidence="5" id="KW-1185">Reference proteome</keyword>
<organism evidence="1 5">
    <name type="scientific">Rozella allomycis (strain CSF55)</name>
    <dbReference type="NCBI Taxonomy" id="988480"/>
    <lineage>
        <taxon>Eukaryota</taxon>
        <taxon>Fungi</taxon>
        <taxon>Fungi incertae sedis</taxon>
        <taxon>Cryptomycota</taxon>
        <taxon>Cryptomycota incertae sedis</taxon>
        <taxon>Rozella</taxon>
    </lineage>
</organism>
<dbReference type="AlphaFoldDB" id="A0A075B118"/>
<evidence type="ECO:0000313" key="6">
    <source>
        <dbReference type="Proteomes" id="UP000281549"/>
    </source>
</evidence>
<dbReference type="Proteomes" id="UP000281549">
    <property type="component" value="Unassembled WGS sequence"/>
</dbReference>
<sequence length="156" mass="18142">MTTHYHISSVAQPPSLQPFENLVFEAINFPLSPKFVQPIRNKGAVTQDLHNTIFFKREKSELLKRRNYDGFLNLDSNIPSQALDVFDPIQQAMDRNDDDDPKDENADNVETYENFNHNNVTQSLDTLQTSNVGEFDEEFYLYEKYYIQPQTGVFIV</sequence>
<reference evidence="1 5" key="1">
    <citation type="journal article" date="2013" name="Curr. Biol.">
        <title>Shared signatures of parasitism and phylogenomics unite Cryptomycota and microsporidia.</title>
        <authorList>
            <person name="James T.Y."/>
            <person name="Pelin A."/>
            <person name="Bonen L."/>
            <person name="Ahrendt S."/>
            <person name="Sain D."/>
            <person name="Corradi N."/>
            <person name="Stajich J.E."/>
        </authorList>
    </citation>
    <scope>NUCLEOTIDE SEQUENCE [LARGE SCALE GENOMIC DNA]</scope>
    <source>
        <strain evidence="1 5">CSF55</strain>
        <strain evidence="1 5">CSF55</strain>
    </source>
</reference>
<dbReference type="Proteomes" id="UP000030755">
    <property type="component" value="Unassembled WGS sequence"/>
</dbReference>
<evidence type="ECO:0000313" key="4">
    <source>
        <dbReference type="EMBL" id="RKP19006.1"/>
    </source>
</evidence>
<evidence type="ECO:0000313" key="3">
    <source>
        <dbReference type="EMBL" id="RKP18574.1"/>
    </source>
</evidence>
<gene>
    <name evidence="1" type="ORF">O9G_006190</name>
    <name evidence="4" type="ORF">ROZALSC1DRAFT_29359</name>
    <name evidence="2" type="ORF">ROZALSC1DRAFT_29754</name>
    <name evidence="3" type="ORF">ROZALSC1DRAFT_29755</name>
</gene>
<evidence type="ECO:0000313" key="5">
    <source>
        <dbReference type="Proteomes" id="UP000030755"/>
    </source>
</evidence>
<evidence type="ECO:0000313" key="2">
    <source>
        <dbReference type="EMBL" id="RKP18573.1"/>
    </source>
</evidence>
<dbReference type="EMBL" id="ML005420">
    <property type="protein sequence ID" value="RKP18573.1"/>
    <property type="molecule type" value="Genomic_DNA"/>
</dbReference>
<name>A0A075B118_ROZAC</name>
<dbReference type="EMBL" id="ML005420">
    <property type="protein sequence ID" value="RKP18574.1"/>
    <property type="molecule type" value="Genomic_DNA"/>
</dbReference>
<dbReference type="EMBL" id="KE560635">
    <property type="protein sequence ID" value="EPZ36211.1"/>
    <property type="molecule type" value="Genomic_DNA"/>
</dbReference>
<dbReference type="EMBL" id="ML005318">
    <property type="protein sequence ID" value="RKP19006.1"/>
    <property type="molecule type" value="Genomic_DNA"/>
</dbReference>
<dbReference type="HOGENOM" id="CLU_1687680_0_0_1"/>
<protein>
    <submittedName>
        <fullName evidence="1">Uncharacterized protein</fullName>
    </submittedName>
</protein>
<reference evidence="6" key="2">
    <citation type="journal article" date="2018" name="Nat. Microbiol.">
        <title>Leveraging single-cell genomics to expand the fungal tree of life.</title>
        <authorList>
            <person name="Ahrendt S.R."/>
            <person name="Quandt C.A."/>
            <person name="Ciobanu D."/>
            <person name="Clum A."/>
            <person name="Salamov A."/>
            <person name="Andreopoulos B."/>
            <person name="Cheng J.F."/>
            <person name="Woyke T."/>
            <person name="Pelin A."/>
            <person name="Henrissat B."/>
            <person name="Reynolds N.K."/>
            <person name="Benny G.L."/>
            <person name="Smith M.E."/>
            <person name="James T.Y."/>
            <person name="Grigoriev I.V."/>
        </authorList>
    </citation>
    <scope>NUCLEOTIDE SEQUENCE [LARGE SCALE GENOMIC DNA]</scope>
    <source>
        <strain evidence="6">CSF55</strain>
    </source>
</reference>
<evidence type="ECO:0000313" key="1">
    <source>
        <dbReference type="EMBL" id="EPZ36211.1"/>
    </source>
</evidence>
<reference evidence="2" key="3">
    <citation type="submission" date="2018-08" db="EMBL/GenBank/DDBJ databases">
        <title>Leveraging single-cell genomics to expand the Fungal Tree of Life.</title>
        <authorList>
            <consortium name="DOE Joint Genome Institute"/>
            <person name="Ahrendt S.R."/>
            <person name="Quandt C.A."/>
            <person name="Ciobanu D."/>
            <person name="Clum A."/>
            <person name="Salamov A."/>
            <person name="Andreopoulos B."/>
            <person name="Cheng J.-F."/>
            <person name="Woyke T."/>
            <person name="Pelin A."/>
            <person name="Henrissat B."/>
            <person name="Reynolds N."/>
            <person name="Benny G.L."/>
            <person name="Smith M.E."/>
            <person name="James T.Y."/>
            <person name="Grigoriev I.V."/>
        </authorList>
    </citation>
    <scope>NUCLEOTIDE SEQUENCE</scope>
    <source>
        <strain evidence="2">CSF55</strain>
    </source>
</reference>